<dbReference type="Proteomes" id="UP000064525">
    <property type="component" value="Chromosome I"/>
</dbReference>
<dbReference type="InterPro" id="IPR029041">
    <property type="entry name" value="FAD-linked_oxidoreductase-like"/>
</dbReference>
<dbReference type="EMBL" id="LN907858">
    <property type="protein sequence ID" value="CUU40711.1"/>
    <property type="molecule type" value="Genomic_DNA"/>
</dbReference>
<name>A0A0S4PYA8_9HELI</name>
<evidence type="ECO:0008006" key="6">
    <source>
        <dbReference type="Google" id="ProtNLM"/>
    </source>
</evidence>
<reference evidence="3 4" key="1">
    <citation type="journal article" date="2014" name="Genome Announc.">
        <title>Draft genome sequences of eight enterohepatic helicobacter species isolated from both laboratory and wild rodents.</title>
        <authorList>
            <person name="Sheh A."/>
            <person name="Shen Z."/>
            <person name="Fox J.G."/>
        </authorList>
    </citation>
    <scope>NUCLEOTIDE SEQUENCE [LARGE SCALE GENOMIC DNA]</scope>
    <source>
        <strain evidence="3 4">MIT 98-6810</strain>
    </source>
</reference>
<reference evidence="2" key="2">
    <citation type="submission" date="2015-11" db="EMBL/GenBank/DDBJ databases">
        <authorList>
            <person name="Zhang Y."/>
            <person name="Guo Z."/>
        </authorList>
    </citation>
    <scope>NUCLEOTIDE SEQUENCE</scope>
    <source>
        <strain evidence="2">1</strain>
    </source>
</reference>
<dbReference type="RefSeq" id="WP_138109674.1">
    <property type="nucleotide sequence ID" value="NZ_CAJTQN010000001.1"/>
</dbReference>
<keyword evidence="1" id="KW-0560">Oxidoreductase</keyword>
<evidence type="ECO:0000313" key="3">
    <source>
        <dbReference type="EMBL" id="TLD78226.1"/>
    </source>
</evidence>
<gene>
    <name evidence="2" type="ORF">BN2458_PEG1828</name>
    <name evidence="3" type="ORF">LS75_007185</name>
</gene>
<evidence type="ECO:0000313" key="2">
    <source>
        <dbReference type="EMBL" id="CUU40711.1"/>
    </source>
</evidence>
<reference evidence="5" key="3">
    <citation type="submission" date="2015-11" db="EMBL/GenBank/DDBJ databases">
        <authorList>
            <person name="Anvar S.Y."/>
        </authorList>
    </citation>
    <scope>NUCLEOTIDE SEQUENCE [LARGE SCALE GENOMIC DNA]</scope>
</reference>
<organism evidence="2 5">
    <name type="scientific">Helicobacter typhlonius</name>
    <dbReference type="NCBI Taxonomy" id="76936"/>
    <lineage>
        <taxon>Bacteria</taxon>
        <taxon>Pseudomonadati</taxon>
        <taxon>Campylobacterota</taxon>
        <taxon>Epsilonproteobacteria</taxon>
        <taxon>Campylobacterales</taxon>
        <taxon>Helicobacteraceae</taxon>
        <taxon>Helicobacter</taxon>
    </lineage>
</organism>
<keyword evidence="4" id="KW-1185">Reference proteome</keyword>
<evidence type="ECO:0000313" key="4">
    <source>
        <dbReference type="Proteomes" id="UP000029925"/>
    </source>
</evidence>
<accession>A0A0S4PYA8</accession>
<dbReference type="Gene3D" id="3.20.20.220">
    <property type="match status" value="1"/>
</dbReference>
<dbReference type="EMBL" id="JRPF02000008">
    <property type="protein sequence ID" value="TLD78226.1"/>
    <property type="molecule type" value="Genomic_DNA"/>
</dbReference>
<evidence type="ECO:0000313" key="5">
    <source>
        <dbReference type="Proteomes" id="UP000064525"/>
    </source>
</evidence>
<dbReference type="AlphaFoldDB" id="A0A0S4PYA8"/>
<dbReference type="STRING" id="76936.BN2458_PEG1828"/>
<dbReference type="Proteomes" id="UP000029925">
    <property type="component" value="Unassembled WGS sequence"/>
</dbReference>
<dbReference type="SUPFAM" id="SSF51730">
    <property type="entry name" value="FAD-linked oxidoreductase"/>
    <property type="match status" value="1"/>
</dbReference>
<dbReference type="KEGG" id="hty:BN2458_PEG1828"/>
<dbReference type="GO" id="GO:0016491">
    <property type="term" value="F:oxidoreductase activity"/>
    <property type="evidence" value="ECO:0007669"/>
    <property type="project" value="UniProtKB-KW"/>
</dbReference>
<protein>
    <recommendedName>
        <fullName evidence="6">Methylenetetrahydrofolate reductase (NAD(P)H)</fullName>
    </recommendedName>
</protein>
<dbReference type="GeneID" id="78151962"/>
<proteinExistence type="predicted"/>
<evidence type="ECO:0000256" key="1">
    <source>
        <dbReference type="ARBA" id="ARBA00023002"/>
    </source>
</evidence>
<dbReference type="OrthoDB" id="5323480at2"/>
<dbReference type="PATRIC" id="fig|76936.10.peg.1783"/>
<sequence>MGLNGAMMFGIEFLPQDFKGDSSVLRAMCEGARKYLGQRVEYVILPLNPRKKPSVNALVGAQMLSGLEEFRDICFVPTLSGSGYAGAAGREQIISQLLAFAYANFKTLALIGGEGEGFSGVEMIALAREVLGEKPHIIGGSGSLVDFKSKERLVQKLQVGANQIITQPFFSAAEARIFLQEFESIKRAGGYKAQVSLGVFGLFSLQSARAINEAHLGFEVPQEYIESMGGMECLESVLSGADSQYAASMESMGVAGKNYPAKKTALNTQMSKSSTNAENVRNCYERLWQAMREVAREFGASLYLSTPKHNDLRAYGVYI</sequence>